<keyword evidence="4" id="KW-0206">Cytoskeleton</keyword>
<dbReference type="Pfam" id="PF12348">
    <property type="entry name" value="CLASP_N"/>
    <property type="match status" value="1"/>
</dbReference>
<dbReference type="WBParaSite" id="maker-PairedContig_1944-snap-gene-1.12-mRNA-1">
    <property type="protein sequence ID" value="maker-PairedContig_1944-snap-gene-1.12-mRNA-1"/>
    <property type="gene ID" value="maker-PairedContig_1944-snap-gene-1.12"/>
</dbReference>
<dbReference type="PANTHER" id="PTHR21567">
    <property type="entry name" value="CLASP"/>
    <property type="match status" value="1"/>
</dbReference>
<dbReference type="GO" id="GO:0005881">
    <property type="term" value="C:cytoplasmic microtubule"/>
    <property type="evidence" value="ECO:0007669"/>
    <property type="project" value="TreeGrafter"/>
</dbReference>
<keyword evidence="3" id="KW-0677">Repeat</keyword>
<feature type="compositionally biased region" description="Low complexity" evidence="6">
    <location>
        <begin position="235"/>
        <end position="248"/>
    </location>
</feature>
<dbReference type="GO" id="GO:0045180">
    <property type="term" value="C:basal cortex"/>
    <property type="evidence" value="ECO:0007669"/>
    <property type="project" value="TreeGrafter"/>
</dbReference>
<dbReference type="AlphaFoldDB" id="A0A1I8EGE4"/>
<dbReference type="SMART" id="SM01349">
    <property type="entry name" value="TOG"/>
    <property type="match status" value="1"/>
</dbReference>
<reference evidence="8" key="1">
    <citation type="submission" date="2016-11" db="UniProtKB">
        <authorList>
            <consortium name="WormBaseParasite"/>
        </authorList>
    </citation>
    <scope>IDENTIFICATION</scope>
    <source>
        <strain evidence="8">pt0022</strain>
    </source>
</reference>
<dbReference type="InterPro" id="IPR016024">
    <property type="entry name" value="ARM-type_fold"/>
</dbReference>
<dbReference type="InterPro" id="IPR034085">
    <property type="entry name" value="TOG"/>
</dbReference>
<feature type="region of interest" description="Disordered" evidence="6">
    <location>
        <begin position="223"/>
        <end position="288"/>
    </location>
</feature>
<dbReference type="GO" id="GO:0031110">
    <property type="term" value="P:regulation of microtubule polymerization or depolymerization"/>
    <property type="evidence" value="ECO:0007669"/>
    <property type="project" value="UniProtKB-ARBA"/>
</dbReference>
<dbReference type="Pfam" id="PF24987">
    <property type="entry name" value="HEAT_EF3_N"/>
    <property type="match status" value="1"/>
</dbReference>
<evidence type="ECO:0000256" key="3">
    <source>
        <dbReference type="ARBA" id="ARBA00022737"/>
    </source>
</evidence>
<evidence type="ECO:0000313" key="8">
    <source>
        <dbReference type="WBParaSite" id="maker-PairedContig_1944-snap-gene-1.12-mRNA-1"/>
    </source>
</evidence>
<dbReference type="Gene3D" id="1.25.10.10">
    <property type="entry name" value="Leucine-rich Repeat Variant"/>
    <property type="match status" value="5"/>
</dbReference>
<sequence>MSWLGELLEQNSSDPRERLELGQQLLSQLQISRLSSDSTLLNDFCDLVVQWLSGSNYKVALLAVEIIDVAIEVSADVISPYLLDRVRALVERLGDSKQSVREAMVQLLAALANTPHCSPQTVLEKISFGLNHRQWLVRIGTMHVIKVVLEHQRRFVEPQIHRMIPSLCHLMVDPNIDVREVAASTLIIIFWHLGENVLSSIRKRQLIPEPKFQMLMTRFNEAQMDGNHVSSNTPTTSQRTGRSSQRSQLPQKPLLTPRSNRGMVGSRKGQLLEEQENSTSVPAWQRASSVPAHKRPLIVSAKGSSSAGSVSDEAFQRAFNEVPKCNVFSSKQLKDQISEACVVLENTDLDWSRRMIALKTLRSVIIGGGLDYSDFSEEVREMQAALLTSVKDLRSQLCREACVTIAYVMATSAQLALQYVVKYVCSARLLPHLQTAMSSKSKEIRRNTASLFLMALTLWESRTVEKNMNIFLECIKASINDADPETRRTGRELFMQLDQEYKKQADMLYKALDPSKQRTLPGFVSQSSSSQSIISERDALPISQRNATYVLHKASPSYYSGRSTSDIDPGAVRRVTNRAVRTASKWGGPLQQVNGTPSTTQMRTSAAQRLSSASQKFVSSLRRVPPTPTNYVRSQPGSRSSSPASRFPARIPPRSQMSSRTKIQIDEPEDHASVSSDSFRFETMELATALSCCASSSTTEKKEGLKALFTIISSDKQINTMDLKKIVERLTPLIVEAAHKLLQPLTDTLIALVRRYHEELNDWLNLLIPKLVNKCSTEVLPSNLEKYRIVMEAVRTSFDPEKQLYAVCKFIRDPVRNNVSVKTKHGLLMYLHDLMRGMDSAPSMNQSEVRQAVSKIFQWVDDPKNICLMAISEKVVCDMFHLNASDFTSMLATFPNDLKDRLQTIVRKNSFCLSTGSGINTNEARAGILETTAQINDFVDRRAGLPISSPRVSPQLINGLARSPYDSIPLRRASREDQSGSLSGYVLDPQGFANDPEQQEELITKIGEELSLHNQSYAQASRFNEFAEMALMRVLDACTDESKLVVTAAEECGGVLATHVSSATCRRVLLAIIKSDVGEPKIHIAIKLLTKVIESLSATELELILDEVAPPIVDTYNYVSSSIRKESVVCLVAMIMLVGEEHMAPYLSELNKGKQKLIDVYVKRMKGIFE</sequence>
<dbReference type="GO" id="GO:0090307">
    <property type="term" value="P:mitotic spindle assembly"/>
    <property type="evidence" value="ECO:0007669"/>
    <property type="project" value="TreeGrafter"/>
</dbReference>
<dbReference type="GO" id="GO:0072686">
    <property type="term" value="C:mitotic spindle"/>
    <property type="evidence" value="ECO:0007669"/>
    <property type="project" value="TreeGrafter"/>
</dbReference>
<dbReference type="STRING" id="6293.A0A1I8EGE4"/>
<feature type="repeat" description="HEAT" evidence="5">
    <location>
        <begin position="163"/>
        <end position="200"/>
    </location>
</feature>
<accession>A0A1I8EGE4</accession>
<evidence type="ECO:0000256" key="1">
    <source>
        <dbReference type="ARBA" id="ARBA00004245"/>
    </source>
</evidence>
<dbReference type="InterPro" id="IPR024395">
    <property type="entry name" value="CLASP_N_dom"/>
</dbReference>
<feature type="compositionally biased region" description="Polar residues" evidence="6">
    <location>
        <begin position="277"/>
        <end position="288"/>
    </location>
</feature>
<organism evidence="8">
    <name type="scientific">Wuchereria bancrofti</name>
    <dbReference type="NCBI Taxonomy" id="6293"/>
    <lineage>
        <taxon>Eukaryota</taxon>
        <taxon>Metazoa</taxon>
        <taxon>Ecdysozoa</taxon>
        <taxon>Nematoda</taxon>
        <taxon>Chromadorea</taxon>
        <taxon>Rhabditida</taxon>
        <taxon>Spirurina</taxon>
        <taxon>Spiruromorpha</taxon>
        <taxon>Filarioidea</taxon>
        <taxon>Onchocercidae</taxon>
        <taxon>Wuchereria</taxon>
    </lineage>
</organism>
<name>A0A1I8EGE4_WUCBA</name>
<feature type="domain" description="TOG" evidence="7">
    <location>
        <begin position="1"/>
        <end position="227"/>
    </location>
</feature>
<feature type="compositionally biased region" description="Low complexity" evidence="6">
    <location>
        <begin position="633"/>
        <end position="655"/>
    </location>
</feature>
<protein>
    <submittedName>
        <fullName evidence="8">TOG domain-containing protein</fullName>
    </submittedName>
</protein>
<keyword evidence="2" id="KW-0963">Cytoplasm</keyword>
<dbReference type="PANTHER" id="PTHR21567:SF9">
    <property type="entry name" value="CLIP-ASSOCIATING PROTEIN"/>
    <property type="match status" value="1"/>
</dbReference>
<dbReference type="GO" id="GO:0005876">
    <property type="term" value="C:spindle microtubule"/>
    <property type="evidence" value="ECO:0007669"/>
    <property type="project" value="TreeGrafter"/>
</dbReference>
<dbReference type="PROSITE" id="PS50077">
    <property type="entry name" value="HEAT_REPEAT"/>
    <property type="match status" value="1"/>
</dbReference>
<proteinExistence type="predicted"/>
<dbReference type="GO" id="GO:0000776">
    <property type="term" value="C:kinetochore"/>
    <property type="evidence" value="ECO:0007669"/>
    <property type="project" value="TreeGrafter"/>
</dbReference>
<dbReference type="GO" id="GO:0040001">
    <property type="term" value="P:establishment of mitotic spindle localization"/>
    <property type="evidence" value="ECO:0007669"/>
    <property type="project" value="TreeGrafter"/>
</dbReference>
<evidence type="ECO:0000259" key="7">
    <source>
        <dbReference type="SMART" id="SM01349"/>
    </source>
</evidence>
<feature type="compositionally biased region" description="Polar residues" evidence="6">
    <location>
        <begin position="591"/>
        <end position="618"/>
    </location>
</feature>
<feature type="region of interest" description="Disordered" evidence="6">
    <location>
        <begin position="580"/>
        <end position="674"/>
    </location>
</feature>
<evidence type="ECO:0000256" key="4">
    <source>
        <dbReference type="ARBA" id="ARBA00023212"/>
    </source>
</evidence>
<dbReference type="SUPFAM" id="SSF48371">
    <property type="entry name" value="ARM repeat"/>
    <property type="match status" value="2"/>
</dbReference>
<dbReference type="GO" id="GO:0005815">
    <property type="term" value="C:microtubule organizing center"/>
    <property type="evidence" value="ECO:0007669"/>
    <property type="project" value="TreeGrafter"/>
</dbReference>
<dbReference type="InterPro" id="IPR011989">
    <property type="entry name" value="ARM-like"/>
</dbReference>
<dbReference type="GO" id="GO:0008017">
    <property type="term" value="F:microtubule binding"/>
    <property type="evidence" value="ECO:0007669"/>
    <property type="project" value="TreeGrafter"/>
</dbReference>
<evidence type="ECO:0000256" key="6">
    <source>
        <dbReference type="SAM" id="MobiDB-lite"/>
    </source>
</evidence>
<dbReference type="InterPro" id="IPR021133">
    <property type="entry name" value="HEAT_type_2"/>
</dbReference>
<comment type="subcellular location">
    <subcellularLocation>
        <location evidence="1">Cytoplasm</location>
        <location evidence="1">Cytoskeleton</location>
    </subcellularLocation>
</comment>
<evidence type="ECO:0000256" key="5">
    <source>
        <dbReference type="PROSITE-ProRule" id="PRU00103"/>
    </source>
</evidence>
<dbReference type="GO" id="GO:1902903">
    <property type="term" value="P:regulation of supramolecular fiber organization"/>
    <property type="evidence" value="ECO:0007669"/>
    <property type="project" value="UniProtKB-ARBA"/>
</dbReference>
<evidence type="ECO:0000256" key="2">
    <source>
        <dbReference type="ARBA" id="ARBA00022490"/>
    </source>
</evidence>